<reference evidence="1 2" key="1">
    <citation type="submission" date="2019-07" db="EMBL/GenBank/DDBJ databases">
        <authorList>
            <person name="Cremers G."/>
        </authorList>
    </citation>
    <scope>NUCLEOTIDE SEQUENCE [LARGE SCALE GENOMIC DNA]</scope>
</reference>
<evidence type="ECO:0000313" key="2">
    <source>
        <dbReference type="Proteomes" id="UP000334340"/>
    </source>
</evidence>
<accession>A0A564ZIY2</accession>
<sequence>MTVDRLRVQRIKALAIVLVLSLVAFETARYSAHHLSHLNQPIRCAVATASAHLAGIAVTSAAVEQPALLYEIISEARSINPSTPCFGPATGRAPPPFTA</sequence>
<dbReference type="AlphaFoldDB" id="A0A564ZIY2"/>
<proteinExistence type="predicted"/>
<protein>
    <submittedName>
        <fullName evidence="1">Uncharacterized protein</fullName>
    </submittedName>
</protein>
<evidence type="ECO:0000313" key="1">
    <source>
        <dbReference type="EMBL" id="VUZ84602.1"/>
    </source>
</evidence>
<gene>
    <name evidence="1" type="ORF">MELA_00975</name>
</gene>
<dbReference type="Proteomes" id="UP000334340">
    <property type="component" value="Unassembled WGS sequence"/>
</dbReference>
<organism evidence="1 2">
    <name type="scientific">Candidatus Methylomirabilis lanthanidiphila</name>
    <dbReference type="NCBI Taxonomy" id="2211376"/>
    <lineage>
        <taxon>Bacteria</taxon>
        <taxon>Candidatus Methylomirabilota</taxon>
        <taxon>Candidatus Methylomirabilia</taxon>
        <taxon>Candidatus Methylomirabilales</taxon>
        <taxon>Candidatus Methylomirabilaceae</taxon>
        <taxon>Candidatus Methylomirabilis</taxon>
    </lineage>
</organism>
<dbReference type="EMBL" id="CABIKM010000015">
    <property type="protein sequence ID" value="VUZ84602.1"/>
    <property type="molecule type" value="Genomic_DNA"/>
</dbReference>
<name>A0A564ZIY2_9BACT</name>
<keyword evidence="2" id="KW-1185">Reference proteome</keyword>